<dbReference type="EMBL" id="UFXQ01000001">
    <property type="protein sequence ID" value="STC68992.1"/>
    <property type="molecule type" value="Genomic_DNA"/>
</dbReference>
<dbReference type="InterPro" id="IPR050226">
    <property type="entry name" value="NagZ_Beta-hexosaminidase"/>
</dbReference>
<evidence type="ECO:0000256" key="7">
    <source>
        <dbReference type="SAM" id="SignalP"/>
    </source>
</evidence>
<keyword evidence="5" id="KW-0326">Glycosidase</keyword>
<dbReference type="GO" id="GO:0009254">
    <property type="term" value="P:peptidoglycan turnover"/>
    <property type="evidence" value="ECO:0007669"/>
    <property type="project" value="TreeGrafter"/>
</dbReference>
<dbReference type="Gene3D" id="3.20.20.300">
    <property type="entry name" value="Glycoside hydrolase, family 3, N-terminal domain"/>
    <property type="match status" value="1"/>
</dbReference>
<gene>
    <name evidence="9" type="primary">NagA2</name>
    <name evidence="9" type="ORF">NCTC11862_00769</name>
</gene>
<name>A0A376CL50_9CORY</name>
<dbReference type="RefSeq" id="WP_048402620.1">
    <property type="nucleotide sequence ID" value="NZ_UFXQ01000001.1"/>
</dbReference>
<feature type="domain" description="Glycoside hydrolase family 3 N-terminal" evidence="8">
    <location>
        <begin position="99"/>
        <end position="394"/>
    </location>
</feature>
<keyword evidence="4" id="KW-0378">Hydrolase</keyword>
<evidence type="ECO:0000313" key="9">
    <source>
        <dbReference type="EMBL" id="STC68992.1"/>
    </source>
</evidence>
<accession>A0A376CL50</accession>
<comment type="similarity">
    <text evidence="2">Belongs to the glycosyl hydrolase 3 family.</text>
</comment>
<proteinExistence type="inferred from homology"/>
<evidence type="ECO:0000256" key="4">
    <source>
        <dbReference type="ARBA" id="ARBA00022801"/>
    </source>
</evidence>
<evidence type="ECO:0000259" key="8">
    <source>
        <dbReference type="Pfam" id="PF00933"/>
    </source>
</evidence>
<feature type="signal peptide" evidence="7">
    <location>
        <begin position="1"/>
        <end position="24"/>
    </location>
</feature>
<dbReference type="PROSITE" id="PS51257">
    <property type="entry name" value="PROKAR_LIPOPROTEIN"/>
    <property type="match status" value="1"/>
</dbReference>
<keyword evidence="7" id="KW-0732">Signal</keyword>
<evidence type="ECO:0000256" key="1">
    <source>
        <dbReference type="ARBA" id="ARBA00001231"/>
    </source>
</evidence>
<dbReference type="GO" id="GO:0005975">
    <property type="term" value="P:carbohydrate metabolic process"/>
    <property type="evidence" value="ECO:0007669"/>
    <property type="project" value="InterPro"/>
</dbReference>
<feature type="chain" id="PRO_5039189745" description="beta-N-acetylhexosaminidase" evidence="7">
    <location>
        <begin position="25"/>
        <end position="401"/>
    </location>
</feature>
<dbReference type="Proteomes" id="UP000254467">
    <property type="component" value="Unassembled WGS sequence"/>
</dbReference>
<dbReference type="PANTHER" id="PTHR30480:SF13">
    <property type="entry name" value="BETA-HEXOSAMINIDASE"/>
    <property type="match status" value="1"/>
</dbReference>
<dbReference type="AlphaFoldDB" id="A0A376CL50"/>
<reference evidence="9 10" key="1">
    <citation type="submission" date="2018-06" db="EMBL/GenBank/DDBJ databases">
        <authorList>
            <consortium name="Pathogen Informatics"/>
            <person name="Doyle S."/>
        </authorList>
    </citation>
    <scope>NUCLEOTIDE SEQUENCE [LARGE SCALE GENOMIC DNA]</scope>
    <source>
        <strain evidence="9 10">NCTC11862</strain>
    </source>
</reference>
<dbReference type="SUPFAM" id="SSF51445">
    <property type="entry name" value="(Trans)glycosidases"/>
    <property type="match status" value="1"/>
</dbReference>
<organism evidence="9 10">
    <name type="scientific">Corynebacterium pilosum</name>
    <dbReference type="NCBI Taxonomy" id="35756"/>
    <lineage>
        <taxon>Bacteria</taxon>
        <taxon>Bacillati</taxon>
        <taxon>Actinomycetota</taxon>
        <taxon>Actinomycetes</taxon>
        <taxon>Mycobacteriales</taxon>
        <taxon>Corynebacteriaceae</taxon>
        <taxon>Corynebacterium</taxon>
    </lineage>
</organism>
<feature type="region of interest" description="Disordered" evidence="6">
    <location>
        <begin position="30"/>
        <end position="72"/>
    </location>
</feature>
<dbReference type="OrthoDB" id="9805821at2"/>
<dbReference type="PANTHER" id="PTHR30480">
    <property type="entry name" value="BETA-HEXOSAMINIDASE-RELATED"/>
    <property type="match status" value="1"/>
</dbReference>
<evidence type="ECO:0000256" key="5">
    <source>
        <dbReference type="ARBA" id="ARBA00023295"/>
    </source>
</evidence>
<dbReference type="InterPro" id="IPR036962">
    <property type="entry name" value="Glyco_hydro_3_N_sf"/>
</dbReference>
<dbReference type="InterPro" id="IPR001764">
    <property type="entry name" value="Glyco_hydro_3_N"/>
</dbReference>
<comment type="catalytic activity">
    <reaction evidence="1">
        <text>Hydrolysis of terminal non-reducing N-acetyl-D-hexosamine residues in N-acetyl-beta-D-hexosaminides.</text>
        <dbReference type="EC" id="3.2.1.52"/>
    </reaction>
</comment>
<dbReference type="Pfam" id="PF00933">
    <property type="entry name" value="Glyco_hydro_3"/>
    <property type="match status" value="1"/>
</dbReference>
<dbReference type="STRING" id="35756.GCA_001044155_00627"/>
<evidence type="ECO:0000256" key="2">
    <source>
        <dbReference type="ARBA" id="ARBA00005336"/>
    </source>
</evidence>
<dbReference type="InterPro" id="IPR017853">
    <property type="entry name" value="GH"/>
</dbReference>
<evidence type="ECO:0000313" key="10">
    <source>
        <dbReference type="Proteomes" id="UP000254467"/>
    </source>
</evidence>
<dbReference type="EC" id="3.2.1.52" evidence="3"/>
<protein>
    <recommendedName>
        <fullName evidence="3">beta-N-acetylhexosaminidase</fullName>
        <ecNumber evidence="3">3.2.1.52</ecNumber>
    </recommendedName>
</protein>
<feature type="compositionally biased region" description="Pro residues" evidence="6">
    <location>
        <begin position="57"/>
        <end position="67"/>
    </location>
</feature>
<evidence type="ECO:0000256" key="6">
    <source>
        <dbReference type="SAM" id="MobiDB-lite"/>
    </source>
</evidence>
<keyword evidence="10" id="KW-1185">Reference proteome</keyword>
<evidence type="ECO:0000256" key="3">
    <source>
        <dbReference type="ARBA" id="ARBA00012663"/>
    </source>
</evidence>
<dbReference type="GO" id="GO:0004563">
    <property type="term" value="F:beta-N-acetylhexosaminidase activity"/>
    <property type="evidence" value="ECO:0007669"/>
    <property type="project" value="UniProtKB-EC"/>
</dbReference>
<sequence length="401" mass="41848">MRHRHVARSTARSTVAAVLVASLAGLVGCSSEQPPVEETTPVTTLESSTSTSSSPSPTTPPPPPAPADPRERVPKDLHAKAASLLVVGVTDFDSALRALNLGVGGVIIPSWADPAIFTEEGRNIHALREIVDRPFTVAIDFEGGRVQRHTNVLGEFPPPRIMAQMTPPEVRGMAFDIGTRLRAQGVTVDYAPLLDVDIAGLEIVGDRSFSHDPQIAADYGIAFAQGLIDAGVTPTFKHFPGHGQASADTHLDTAVTPPLDTLKDVDLKPYTQAIPAVPQASVMMGHMIVPGLGDGQTPATINPAAYELLRSGNYPGGVPFNGVAVTDDLSGMVAITSRMSTAEAVVATVAAGADQALWSSGANIEEAIGGLVAAVDSGEVPMSRIDEAAVRVQQQYIDTGQ</sequence>
<feature type="compositionally biased region" description="Low complexity" evidence="6">
    <location>
        <begin position="30"/>
        <end position="56"/>
    </location>
</feature>